<dbReference type="PROSITE" id="PS50158">
    <property type="entry name" value="ZF_CCHC"/>
    <property type="match status" value="1"/>
</dbReference>
<dbReference type="Ensembl" id="ENSVKKT00000016572.1">
    <property type="protein sequence ID" value="ENSVKKP00000016190.1"/>
    <property type="gene ID" value="ENSVKKG00000011020.1"/>
</dbReference>
<feature type="compositionally biased region" description="Basic and acidic residues" evidence="2">
    <location>
        <begin position="1"/>
        <end position="30"/>
    </location>
</feature>
<feature type="region of interest" description="Disordered" evidence="2">
    <location>
        <begin position="445"/>
        <end position="468"/>
    </location>
</feature>
<keyword evidence="1" id="KW-0863">Zinc-finger</keyword>
<keyword evidence="5" id="KW-1185">Reference proteome</keyword>
<feature type="compositionally biased region" description="Basic and acidic residues" evidence="2">
    <location>
        <begin position="93"/>
        <end position="120"/>
    </location>
</feature>
<evidence type="ECO:0000256" key="2">
    <source>
        <dbReference type="SAM" id="MobiDB-lite"/>
    </source>
</evidence>
<evidence type="ECO:0000256" key="1">
    <source>
        <dbReference type="PROSITE-ProRule" id="PRU00047"/>
    </source>
</evidence>
<dbReference type="OMA" id="ACHKSIC"/>
<dbReference type="Pfam" id="PF23057">
    <property type="entry name" value="RBD_ZCCHC3_1st"/>
    <property type="match status" value="1"/>
</dbReference>
<evidence type="ECO:0000259" key="3">
    <source>
        <dbReference type="PROSITE" id="PS50158"/>
    </source>
</evidence>
<feature type="region of interest" description="Disordered" evidence="2">
    <location>
        <begin position="1"/>
        <end position="183"/>
    </location>
</feature>
<dbReference type="SUPFAM" id="SSF57756">
    <property type="entry name" value="Retrovirus zinc finger-like domains"/>
    <property type="match status" value="1"/>
</dbReference>
<dbReference type="InterPro" id="IPR057810">
    <property type="entry name" value="RBD_ZCCHC3_1st"/>
</dbReference>
<dbReference type="Gene3D" id="4.10.60.10">
    <property type="entry name" value="Zinc finger, CCHC-type"/>
    <property type="match status" value="1"/>
</dbReference>
<dbReference type="InterPro" id="IPR042509">
    <property type="entry name" value="ZCCHC3"/>
</dbReference>
<dbReference type="InterPro" id="IPR036875">
    <property type="entry name" value="Znf_CCHC_sf"/>
</dbReference>
<organism evidence="4 5">
    <name type="scientific">Varanus komodoensis</name>
    <name type="common">Komodo dragon</name>
    <dbReference type="NCBI Taxonomy" id="61221"/>
    <lineage>
        <taxon>Eukaryota</taxon>
        <taxon>Metazoa</taxon>
        <taxon>Chordata</taxon>
        <taxon>Craniata</taxon>
        <taxon>Vertebrata</taxon>
        <taxon>Euteleostomi</taxon>
        <taxon>Lepidosauria</taxon>
        <taxon>Squamata</taxon>
        <taxon>Bifurcata</taxon>
        <taxon>Unidentata</taxon>
        <taxon>Episquamata</taxon>
        <taxon>Toxicofera</taxon>
        <taxon>Anguimorpha</taxon>
        <taxon>Paleoanguimorpha</taxon>
        <taxon>Varanoidea</taxon>
        <taxon>Varanidae</taxon>
        <taxon>Varanus</taxon>
    </lineage>
</organism>
<dbReference type="GO" id="GO:0008270">
    <property type="term" value="F:zinc ion binding"/>
    <property type="evidence" value="ECO:0007669"/>
    <property type="project" value="UniProtKB-KW"/>
</dbReference>
<dbReference type="SMART" id="SM00343">
    <property type="entry name" value="ZnF_C2HC"/>
    <property type="match status" value="3"/>
</dbReference>
<dbReference type="InterPro" id="IPR001878">
    <property type="entry name" value="Znf_CCHC"/>
</dbReference>
<dbReference type="GO" id="GO:0002218">
    <property type="term" value="P:activation of innate immune response"/>
    <property type="evidence" value="ECO:0007669"/>
    <property type="project" value="InterPro"/>
</dbReference>
<evidence type="ECO:0000313" key="4">
    <source>
        <dbReference type="Ensembl" id="ENSVKKP00000016190.1"/>
    </source>
</evidence>
<keyword evidence="1" id="KW-0479">Metal-binding</keyword>
<dbReference type="Pfam" id="PF23058">
    <property type="entry name" value="RBD_ZCCHC3_2nd"/>
    <property type="match status" value="1"/>
</dbReference>
<dbReference type="InterPro" id="IPR057811">
    <property type="entry name" value="RBD_ZCCHC3_2nd"/>
</dbReference>
<dbReference type="GO" id="GO:0003723">
    <property type="term" value="F:RNA binding"/>
    <property type="evidence" value="ECO:0007669"/>
    <property type="project" value="InterPro"/>
</dbReference>
<accession>A0A8D2L378</accession>
<proteinExistence type="predicted"/>
<protein>
    <recommendedName>
        <fullName evidence="3">CCHC-type domain-containing protein</fullName>
    </recommendedName>
</protein>
<keyword evidence="1" id="KW-0862">Zinc</keyword>
<name>A0A8D2L378_VARKO</name>
<reference evidence="4" key="2">
    <citation type="submission" date="2025-09" db="UniProtKB">
        <authorList>
            <consortium name="Ensembl"/>
        </authorList>
    </citation>
    <scope>IDENTIFICATION</scope>
</reference>
<feature type="compositionally biased region" description="Basic and acidic residues" evidence="2">
    <location>
        <begin position="163"/>
        <end position="174"/>
    </location>
</feature>
<dbReference type="PANTHER" id="PTHR22639:SF7">
    <property type="entry name" value="CCHC-TYPE DOMAIN-CONTAINING PROTEIN"/>
    <property type="match status" value="1"/>
</dbReference>
<evidence type="ECO:0000313" key="5">
    <source>
        <dbReference type="Proteomes" id="UP000694545"/>
    </source>
</evidence>
<reference evidence="4" key="1">
    <citation type="submission" date="2025-08" db="UniProtKB">
        <authorList>
            <consortium name="Ensembl"/>
        </authorList>
    </citation>
    <scope>IDENTIFICATION</scope>
</reference>
<sequence length="468" mass="52733">MTEEHRLGGSRDSSTEREESDSIEKRHEGQDVIEPVNSRRKLWSEHFLSDVDTESEALAEPLRDEPVEVNVATGSSLSDWPPLSEVTPSNEVGTHRELELGARPKEGGADRGTAKEHSGPEKQNGQKGGNRPRLLRERTPDSEAGPMGRQREGVRETGTMESRISEERVDERRPSQATAAKPPTYANAVRENRGVTRPLRRVGGLIVNADFEEDEEEHLGTVLIKQTLLEGPFDFSINDIIAVIRLTGSRETDVCLASEKAYRMFWAFCKTAQRIDRSLLEKFEMIPLFRGDVKVLTVAFRTSTIPAQDVAYWVSKYAKVLKGPDKKYNEEGFWNGEYCCVVSFKNTNAEGNREGKIPKYFFLGGDRGTTRYSGQPQACFQCGSHTHHRRTCTTALCSRCGERGHLTAACHKSICCNLCGEQGHTYFWCPKAFYNRQDAKRFEQVSRKAEMGKQRAEVRPPSGDLRRQ</sequence>
<dbReference type="AlphaFoldDB" id="A0A8D2L378"/>
<dbReference type="PANTHER" id="PTHR22639">
    <property type="entry name" value="GAG-RELATED PROTEIN"/>
    <property type="match status" value="1"/>
</dbReference>
<feature type="domain" description="CCHC-type" evidence="3">
    <location>
        <begin position="397"/>
        <end position="410"/>
    </location>
</feature>
<dbReference type="Proteomes" id="UP000694545">
    <property type="component" value="Unplaced"/>
</dbReference>
<dbReference type="GO" id="GO:0003690">
    <property type="term" value="F:double-stranded DNA binding"/>
    <property type="evidence" value="ECO:0007669"/>
    <property type="project" value="InterPro"/>
</dbReference>